<dbReference type="PANTHER" id="PTHR47331:SF5">
    <property type="entry name" value="RIBONUCLEASE H"/>
    <property type="match status" value="1"/>
</dbReference>
<protein>
    <submittedName>
        <fullName evidence="3">Uncharacterized protein</fullName>
    </submittedName>
</protein>
<evidence type="ECO:0000313" key="4">
    <source>
        <dbReference type="Proteomes" id="UP001558613"/>
    </source>
</evidence>
<gene>
    <name evidence="3" type="ORF">QQF64_001146</name>
</gene>
<dbReference type="Proteomes" id="UP001558613">
    <property type="component" value="Unassembled WGS sequence"/>
</dbReference>
<evidence type="ECO:0000313" key="3">
    <source>
        <dbReference type="EMBL" id="KAL1282343.1"/>
    </source>
</evidence>
<sequence>MSQNVRQVSSCPARLVEQSSAVAVDTIITSFQWGNPQHWSFEPEPLTTTVMSSEEQAASLPQAEAAERPSRQRRTPKHLEDYLLDYSHGRLAPSSQLATNMPEEQRGAAAAVSVTSQTGPSSRLSEHPVASSTDLLSMSSLRELLKSISNKERDEAADMAALQSKLKQYERRQRRRKELMEHITSFLEEESEEDDQSVHPPERTPPSPLSSGHSSQPQSPDSELQGKEHVSTTQVKASTPTVERITPGFLPIQPVRTFPLYSPVSLQAALPQHQNVSKAETVLPELNNQYDDAGRLLNPQVQQPLIAPRPVYQQPNVHPSVSMLLSLEGPRGMELNCCSHVDRLLSKLPKFLRDGFIEYLQLQGKLNSPSINPYNLQDFAGWLQVKAQQQRLSNRLVQRYQYEKSMGTSKDTGGARPKSQSAALYYGAAPSETRASFSPQLSRKKIVPKVNCIFCGSKDHYITQCSIIKEQSVAELTKWISDGKRCWKCGRTHSPETCNLKKPCSDCGGVHLQVLHGVAQSHTTSTPSATTESRV</sequence>
<proteinExistence type="predicted"/>
<feature type="compositionally biased region" description="Polar residues" evidence="2">
    <location>
        <begin position="209"/>
        <end position="222"/>
    </location>
</feature>
<organism evidence="3 4">
    <name type="scientific">Cirrhinus molitorella</name>
    <name type="common">mud carp</name>
    <dbReference type="NCBI Taxonomy" id="172907"/>
    <lineage>
        <taxon>Eukaryota</taxon>
        <taxon>Metazoa</taxon>
        <taxon>Chordata</taxon>
        <taxon>Craniata</taxon>
        <taxon>Vertebrata</taxon>
        <taxon>Euteleostomi</taxon>
        <taxon>Actinopterygii</taxon>
        <taxon>Neopterygii</taxon>
        <taxon>Teleostei</taxon>
        <taxon>Ostariophysi</taxon>
        <taxon>Cypriniformes</taxon>
        <taxon>Cyprinidae</taxon>
        <taxon>Labeoninae</taxon>
        <taxon>Labeonini</taxon>
        <taxon>Cirrhinus</taxon>
    </lineage>
</organism>
<feature type="region of interest" description="Disordered" evidence="2">
    <location>
        <begin position="187"/>
        <end position="238"/>
    </location>
</feature>
<evidence type="ECO:0000256" key="1">
    <source>
        <dbReference type="SAM" id="Coils"/>
    </source>
</evidence>
<name>A0ABR3NZ76_9TELE</name>
<feature type="compositionally biased region" description="Polar residues" evidence="2">
    <location>
        <begin position="113"/>
        <end position="123"/>
    </location>
</feature>
<keyword evidence="1" id="KW-0175">Coiled coil</keyword>
<reference evidence="3 4" key="1">
    <citation type="submission" date="2023-09" db="EMBL/GenBank/DDBJ databases">
        <authorList>
            <person name="Wang M."/>
        </authorList>
    </citation>
    <scope>NUCLEOTIDE SEQUENCE [LARGE SCALE GENOMIC DNA]</scope>
    <source>
        <strain evidence="3">GT-2023</strain>
        <tissue evidence="3">Liver</tissue>
    </source>
</reference>
<accession>A0ABR3NZ76</accession>
<dbReference type="EMBL" id="JAYMGO010000001">
    <property type="protein sequence ID" value="KAL1282343.1"/>
    <property type="molecule type" value="Genomic_DNA"/>
</dbReference>
<feature type="region of interest" description="Disordered" evidence="2">
    <location>
        <begin position="102"/>
        <end position="133"/>
    </location>
</feature>
<feature type="coiled-coil region" evidence="1">
    <location>
        <begin position="152"/>
        <end position="179"/>
    </location>
</feature>
<dbReference type="PANTHER" id="PTHR47331">
    <property type="entry name" value="PHD-TYPE DOMAIN-CONTAINING PROTEIN"/>
    <property type="match status" value="1"/>
</dbReference>
<keyword evidence="4" id="KW-1185">Reference proteome</keyword>
<evidence type="ECO:0000256" key="2">
    <source>
        <dbReference type="SAM" id="MobiDB-lite"/>
    </source>
</evidence>
<comment type="caution">
    <text evidence="3">The sequence shown here is derived from an EMBL/GenBank/DDBJ whole genome shotgun (WGS) entry which is preliminary data.</text>
</comment>
<feature type="region of interest" description="Disordered" evidence="2">
    <location>
        <begin position="49"/>
        <end position="76"/>
    </location>
</feature>